<dbReference type="NCBIfam" id="TIGR03557">
    <property type="entry name" value="F420_G6P_family"/>
    <property type="match status" value="1"/>
</dbReference>
<evidence type="ECO:0000256" key="1">
    <source>
        <dbReference type="ARBA" id="ARBA00023002"/>
    </source>
</evidence>
<dbReference type="Gene3D" id="3.20.20.30">
    <property type="entry name" value="Luciferase-like domain"/>
    <property type="match status" value="1"/>
</dbReference>
<dbReference type="EMBL" id="JAPDOD010000072">
    <property type="protein sequence ID" value="MDA0166665.1"/>
    <property type="molecule type" value="Genomic_DNA"/>
</dbReference>
<sequence>MTLTLGYKASNEQFGPVELLELVQHAEQRGFEVSGVSDHLQPWRHNGGHAPGVLPWLGAAAATTSSIVLGTSVLTPTMRYHPAIVAQAFATLGCLAPGRIFLGVGTGEAMNETPITGGEFPGRKERRLKMAEAIKVMKLLWEHERVDFEGEYYKLRRATIYDRPDTPVPIYVAASGPLAAKLAGRVGDGFICTSGKDPQLYVDLLANVKEGAEKAGRDYDQIKRMIEVKVSYDRDPEKAEKATHWWAALALTPEEKEGVEDPVEMERLADAAVDRAHTRFIVSGDPQEVADKIQPYIDLGFSELVFHFPGDEQKRYIDEFATDIFPLLRT</sequence>
<feature type="domain" description="Luciferase-like" evidence="3">
    <location>
        <begin position="13"/>
        <end position="302"/>
    </location>
</feature>
<dbReference type="SUPFAM" id="SSF51679">
    <property type="entry name" value="Bacterial luciferase-like"/>
    <property type="match status" value="1"/>
</dbReference>
<gene>
    <name evidence="4" type="primary">fgd</name>
    <name evidence="4" type="ORF">OM076_40765</name>
</gene>
<evidence type="ECO:0000259" key="3">
    <source>
        <dbReference type="Pfam" id="PF00296"/>
    </source>
</evidence>
<dbReference type="Pfam" id="PF00296">
    <property type="entry name" value="Bac_luciferase"/>
    <property type="match status" value="1"/>
</dbReference>
<dbReference type="PANTHER" id="PTHR43244:SF1">
    <property type="entry name" value="5,10-METHYLENETETRAHYDROMETHANOPTERIN REDUCTASE"/>
    <property type="match status" value="1"/>
</dbReference>
<dbReference type="PANTHER" id="PTHR43244">
    <property type="match status" value="1"/>
</dbReference>
<dbReference type="GO" id="GO:0016705">
    <property type="term" value="F:oxidoreductase activity, acting on paired donors, with incorporation or reduction of molecular oxygen"/>
    <property type="evidence" value="ECO:0007669"/>
    <property type="project" value="InterPro"/>
</dbReference>
<dbReference type="AlphaFoldDB" id="A0A9X3S4G4"/>
<dbReference type="EC" id="1.1.98.2" evidence="4"/>
<dbReference type="CDD" id="cd01097">
    <property type="entry name" value="Tetrahydromethanopterin_reductase"/>
    <property type="match status" value="1"/>
</dbReference>
<dbReference type="NCBIfam" id="TIGR03554">
    <property type="entry name" value="F420_G6P_DH"/>
    <property type="match status" value="1"/>
</dbReference>
<comment type="caution">
    <text evidence="4">The sequence shown here is derived from an EMBL/GenBank/DDBJ whole genome shotgun (WGS) entry which is preliminary data.</text>
</comment>
<proteinExistence type="predicted"/>
<keyword evidence="2" id="KW-0119">Carbohydrate metabolism</keyword>
<dbReference type="Proteomes" id="UP001149140">
    <property type="component" value="Unassembled WGS sequence"/>
</dbReference>
<dbReference type="InterPro" id="IPR019945">
    <property type="entry name" value="F420_G6P_DH-rel"/>
</dbReference>
<dbReference type="InterPro" id="IPR011251">
    <property type="entry name" value="Luciferase-like_dom"/>
</dbReference>
<dbReference type="InterPro" id="IPR036661">
    <property type="entry name" value="Luciferase-like_sf"/>
</dbReference>
<keyword evidence="1 4" id="KW-0560">Oxidoreductase</keyword>
<dbReference type="InterPro" id="IPR050564">
    <property type="entry name" value="F420-G6PD/mer"/>
</dbReference>
<dbReference type="InterPro" id="IPR019944">
    <property type="entry name" value="F420-dep_G6P_DH"/>
</dbReference>
<keyword evidence="5" id="KW-1185">Reference proteome</keyword>
<protein>
    <submittedName>
        <fullName evidence="4">Glucose-6-phosphate dehydrogenase (Coenzyme-F420)</fullName>
        <ecNumber evidence="4">1.1.98.2</ecNumber>
    </submittedName>
</protein>
<name>A0A9X3S4G4_9ACTN</name>
<organism evidence="4 5">
    <name type="scientific">Solirubrobacter ginsenosidimutans</name>
    <dbReference type="NCBI Taxonomy" id="490573"/>
    <lineage>
        <taxon>Bacteria</taxon>
        <taxon>Bacillati</taxon>
        <taxon>Actinomycetota</taxon>
        <taxon>Thermoleophilia</taxon>
        <taxon>Solirubrobacterales</taxon>
        <taxon>Solirubrobacteraceae</taxon>
        <taxon>Solirubrobacter</taxon>
    </lineage>
</organism>
<evidence type="ECO:0000313" key="5">
    <source>
        <dbReference type="Proteomes" id="UP001149140"/>
    </source>
</evidence>
<dbReference type="GO" id="GO:0052749">
    <property type="term" value="F:glucose-6-phosphate dehydrogenase (coenzyme F420) activity"/>
    <property type="evidence" value="ECO:0007669"/>
    <property type="project" value="UniProtKB-EC"/>
</dbReference>
<accession>A0A9X3S4G4</accession>
<evidence type="ECO:0000256" key="2">
    <source>
        <dbReference type="ARBA" id="ARBA00023277"/>
    </source>
</evidence>
<dbReference type="RefSeq" id="WP_270045923.1">
    <property type="nucleotide sequence ID" value="NZ_JAPDOD010000072.1"/>
</dbReference>
<reference evidence="4" key="1">
    <citation type="submission" date="2022-10" db="EMBL/GenBank/DDBJ databases">
        <title>The WGS of Solirubrobacter ginsenosidimutans DSM 21036.</title>
        <authorList>
            <person name="Jiang Z."/>
        </authorList>
    </citation>
    <scope>NUCLEOTIDE SEQUENCE</scope>
    <source>
        <strain evidence="4">DSM 21036</strain>
    </source>
</reference>
<evidence type="ECO:0000313" key="4">
    <source>
        <dbReference type="EMBL" id="MDA0166665.1"/>
    </source>
</evidence>